<dbReference type="GO" id="GO:0009055">
    <property type="term" value="F:electron transfer activity"/>
    <property type="evidence" value="ECO:0007669"/>
    <property type="project" value="InterPro"/>
</dbReference>
<dbReference type="SUPFAM" id="SSF49503">
    <property type="entry name" value="Cupredoxins"/>
    <property type="match status" value="1"/>
</dbReference>
<dbReference type="PANTHER" id="PTHR33021">
    <property type="entry name" value="BLUE COPPER PROTEIN"/>
    <property type="match status" value="1"/>
</dbReference>
<dbReference type="InterPro" id="IPR008972">
    <property type="entry name" value="Cupredoxin"/>
</dbReference>
<keyword evidence="7" id="KW-1185">Reference proteome</keyword>
<evidence type="ECO:0000256" key="1">
    <source>
        <dbReference type="ARBA" id="ARBA00023157"/>
    </source>
</evidence>
<feature type="chain" id="PRO_5031301243" description="Phytocyanin domain-containing protein" evidence="4">
    <location>
        <begin position="33"/>
        <end position="178"/>
    </location>
</feature>
<accession>A0A803Q9P9</accession>
<feature type="domain" description="Phytocyanin" evidence="5">
    <location>
        <begin position="33"/>
        <end position="140"/>
    </location>
</feature>
<dbReference type="Gene3D" id="2.60.40.420">
    <property type="entry name" value="Cupredoxins - blue copper proteins"/>
    <property type="match status" value="1"/>
</dbReference>
<evidence type="ECO:0000313" key="7">
    <source>
        <dbReference type="Proteomes" id="UP000596661"/>
    </source>
</evidence>
<dbReference type="PANTHER" id="PTHR33021:SF522">
    <property type="entry name" value="PHYTOCYANIN DOMAIN-CONTAINING PROTEIN"/>
    <property type="match status" value="1"/>
</dbReference>
<reference evidence="6" key="2">
    <citation type="submission" date="2021-03" db="UniProtKB">
        <authorList>
            <consortium name="EnsemblPlants"/>
        </authorList>
    </citation>
    <scope>IDENTIFICATION</scope>
</reference>
<dbReference type="Gramene" id="evm.model.08.1759">
    <property type="protein sequence ID" value="cds.evm.model.08.1759"/>
    <property type="gene ID" value="evm.TU.08.1759"/>
</dbReference>
<dbReference type="GO" id="GO:0005886">
    <property type="term" value="C:plasma membrane"/>
    <property type="evidence" value="ECO:0007669"/>
    <property type="project" value="TreeGrafter"/>
</dbReference>
<evidence type="ECO:0000256" key="2">
    <source>
        <dbReference type="ARBA" id="ARBA00023180"/>
    </source>
</evidence>
<keyword evidence="1" id="KW-1015">Disulfide bond</keyword>
<dbReference type="OMA" id="TRYFICT"/>
<evidence type="ECO:0000256" key="3">
    <source>
        <dbReference type="SAM" id="Phobius"/>
    </source>
</evidence>
<keyword evidence="3" id="KW-0472">Membrane</keyword>
<evidence type="ECO:0000313" key="6">
    <source>
        <dbReference type="EnsemblPlants" id="cds.evm.model.08.1759"/>
    </source>
</evidence>
<keyword evidence="2" id="KW-0325">Glycoprotein</keyword>
<dbReference type="GeneID" id="115725777"/>
<gene>
    <name evidence="6" type="primary">LOC115725777</name>
</gene>
<dbReference type="RefSeq" id="XP_030511248.1">
    <property type="nucleotide sequence ID" value="XM_030655388.2"/>
</dbReference>
<dbReference type="InterPro" id="IPR039391">
    <property type="entry name" value="Phytocyanin-like"/>
</dbReference>
<keyword evidence="3" id="KW-1133">Transmembrane helix</keyword>
<organism evidence="6 7">
    <name type="scientific">Cannabis sativa</name>
    <name type="common">Hemp</name>
    <name type="synonym">Marijuana</name>
    <dbReference type="NCBI Taxonomy" id="3483"/>
    <lineage>
        <taxon>Eukaryota</taxon>
        <taxon>Viridiplantae</taxon>
        <taxon>Streptophyta</taxon>
        <taxon>Embryophyta</taxon>
        <taxon>Tracheophyta</taxon>
        <taxon>Spermatophyta</taxon>
        <taxon>Magnoliopsida</taxon>
        <taxon>eudicotyledons</taxon>
        <taxon>Gunneridae</taxon>
        <taxon>Pentapetalae</taxon>
        <taxon>rosids</taxon>
        <taxon>fabids</taxon>
        <taxon>Rosales</taxon>
        <taxon>Cannabaceae</taxon>
        <taxon>Cannabis</taxon>
    </lineage>
</organism>
<sequence length="178" mass="19975">MDGLMVRMMNKKQMKMGMFVVVMVGLLKVAAADTYTVGGDMGWTNPLFGEAAYSAWAKSNRFDVGDVIVFKWRGSNHNVAEVSKADYDSCNIRNPINGTIYKTSPVNIPLTSNNTTRYFISTIADDCTNFGQKVTISMDNQWLDDDHHNSAPSFPLNNIFLTPFFAFFLNILLLFFSP</sequence>
<dbReference type="KEGG" id="csav:115725777"/>
<feature type="signal peptide" evidence="4">
    <location>
        <begin position="1"/>
        <end position="32"/>
    </location>
</feature>
<dbReference type="Pfam" id="PF02298">
    <property type="entry name" value="Cu_bind_like"/>
    <property type="match status" value="1"/>
</dbReference>
<dbReference type="PROSITE" id="PS51485">
    <property type="entry name" value="PHYTOCYANIN"/>
    <property type="match status" value="1"/>
</dbReference>
<dbReference type="AlphaFoldDB" id="A0A803Q9P9"/>
<dbReference type="InterPro" id="IPR003245">
    <property type="entry name" value="Phytocyanin_dom"/>
</dbReference>
<feature type="transmembrane region" description="Helical" evidence="3">
    <location>
        <begin position="159"/>
        <end position="176"/>
    </location>
</feature>
<dbReference type="OrthoDB" id="2015260at2759"/>
<dbReference type="EnsemblPlants" id="evm.model.08.1759">
    <property type="protein sequence ID" value="cds.evm.model.08.1759"/>
    <property type="gene ID" value="evm.TU.08.1759"/>
</dbReference>
<dbReference type="EMBL" id="UZAU01000716">
    <property type="status" value="NOT_ANNOTATED_CDS"/>
    <property type="molecule type" value="Genomic_DNA"/>
</dbReference>
<reference evidence="6" key="1">
    <citation type="submission" date="2018-11" db="EMBL/GenBank/DDBJ databases">
        <authorList>
            <person name="Grassa J C."/>
        </authorList>
    </citation>
    <scope>NUCLEOTIDE SEQUENCE [LARGE SCALE GENOMIC DNA]</scope>
</reference>
<keyword evidence="4" id="KW-0732">Signal</keyword>
<proteinExistence type="predicted"/>
<dbReference type="Proteomes" id="UP000596661">
    <property type="component" value="Chromosome 8"/>
</dbReference>
<dbReference type="FunFam" id="2.60.40.420:FF:000034">
    <property type="entry name" value="Cupredoxin superfamily protein"/>
    <property type="match status" value="1"/>
</dbReference>
<evidence type="ECO:0000256" key="4">
    <source>
        <dbReference type="SAM" id="SignalP"/>
    </source>
</evidence>
<keyword evidence="3" id="KW-0812">Transmembrane</keyword>
<name>A0A803Q9P9_CANSA</name>
<evidence type="ECO:0000259" key="5">
    <source>
        <dbReference type="PROSITE" id="PS51485"/>
    </source>
</evidence>
<protein>
    <recommendedName>
        <fullName evidence="5">Phytocyanin domain-containing protein</fullName>
    </recommendedName>
</protein>